<feature type="transmembrane region" description="Helical" evidence="6">
    <location>
        <begin position="264"/>
        <end position="287"/>
    </location>
</feature>
<comment type="subcellular location">
    <subcellularLocation>
        <location evidence="1">Membrane</location>
        <topology evidence="1">Multi-pass membrane protein</topology>
    </subcellularLocation>
</comment>
<dbReference type="PANTHER" id="PTHR30569">
    <property type="entry name" value="CYTOSINE TRANSPORTER CODB"/>
    <property type="match status" value="1"/>
</dbReference>
<evidence type="ECO:0000256" key="5">
    <source>
        <dbReference type="ARBA" id="ARBA00023136"/>
    </source>
</evidence>
<dbReference type="PANTHER" id="PTHR30569:SF0">
    <property type="entry name" value="CYTOSINE PERMEASE"/>
    <property type="match status" value="1"/>
</dbReference>
<dbReference type="RefSeq" id="WP_407347398.1">
    <property type="nucleotide sequence ID" value="NZ_CP136864.1"/>
</dbReference>
<feature type="transmembrane region" description="Helical" evidence="6">
    <location>
        <begin position="308"/>
        <end position="328"/>
    </location>
</feature>
<organism evidence="7 8">
    <name type="scientific">Congregibacter variabilis</name>
    <dbReference type="NCBI Taxonomy" id="3081200"/>
    <lineage>
        <taxon>Bacteria</taxon>
        <taxon>Pseudomonadati</taxon>
        <taxon>Pseudomonadota</taxon>
        <taxon>Gammaproteobacteria</taxon>
        <taxon>Cellvibrionales</taxon>
        <taxon>Halieaceae</taxon>
        <taxon>Congregibacter</taxon>
    </lineage>
</organism>
<feature type="transmembrane region" description="Helical" evidence="6">
    <location>
        <begin position="232"/>
        <end position="258"/>
    </location>
</feature>
<accession>A0ABZ0HZU1</accession>
<feature type="transmembrane region" description="Helical" evidence="6">
    <location>
        <begin position="334"/>
        <end position="355"/>
    </location>
</feature>
<keyword evidence="3 6" id="KW-0812">Transmembrane</keyword>
<feature type="transmembrane region" description="Helical" evidence="6">
    <location>
        <begin position="21"/>
        <end position="43"/>
    </location>
</feature>
<comment type="similarity">
    <text evidence="2">Belongs to the purine-cytosine permease (2.A.39) family.</text>
</comment>
<evidence type="ECO:0000313" key="8">
    <source>
        <dbReference type="Proteomes" id="UP001626537"/>
    </source>
</evidence>
<evidence type="ECO:0000256" key="6">
    <source>
        <dbReference type="SAM" id="Phobius"/>
    </source>
</evidence>
<dbReference type="InterPro" id="IPR030191">
    <property type="entry name" value="CodB"/>
</dbReference>
<gene>
    <name evidence="7" type="ORF">R0135_13445</name>
</gene>
<reference evidence="7 8" key="1">
    <citation type="submission" date="2023-10" db="EMBL/GenBank/DDBJ databases">
        <title>Two novel species belonging to the OM43/NOR5 clade.</title>
        <authorList>
            <person name="Park M."/>
        </authorList>
    </citation>
    <scope>NUCLEOTIDE SEQUENCE [LARGE SCALE GENOMIC DNA]</scope>
    <source>
        <strain evidence="7 8">IMCC43200</strain>
    </source>
</reference>
<evidence type="ECO:0000313" key="7">
    <source>
        <dbReference type="EMBL" id="WOJ92784.1"/>
    </source>
</evidence>
<feature type="transmembrane region" description="Helical" evidence="6">
    <location>
        <begin position="138"/>
        <end position="156"/>
    </location>
</feature>
<proteinExistence type="inferred from homology"/>
<dbReference type="Pfam" id="PF02133">
    <property type="entry name" value="Transp_cyt_pur"/>
    <property type="match status" value="1"/>
</dbReference>
<evidence type="ECO:0000256" key="4">
    <source>
        <dbReference type="ARBA" id="ARBA00022989"/>
    </source>
</evidence>
<keyword evidence="8" id="KW-1185">Reference proteome</keyword>
<feature type="transmembrane region" description="Helical" evidence="6">
    <location>
        <begin position="202"/>
        <end position="220"/>
    </location>
</feature>
<evidence type="ECO:0000256" key="1">
    <source>
        <dbReference type="ARBA" id="ARBA00004141"/>
    </source>
</evidence>
<feature type="transmembrane region" description="Helical" evidence="6">
    <location>
        <begin position="55"/>
        <end position="79"/>
    </location>
</feature>
<dbReference type="EMBL" id="CP136864">
    <property type="protein sequence ID" value="WOJ92784.1"/>
    <property type="molecule type" value="Genomic_DNA"/>
</dbReference>
<keyword evidence="4 6" id="KW-1133">Transmembrane helix</keyword>
<feature type="transmembrane region" description="Helical" evidence="6">
    <location>
        <begin position="376"/>
        <end position="394"/>
    </location>
</feature>
<name>A0ABZ0HZU1_9GAMM</name>
<keyword evidence="5 6" id="KW-0472">Membrane</keyword>
<feature type="transmembrane region" description="Helical" evidence="6">
    <location>
        <begin position="400"/>
        <end position="420"/>
    </location>
</feature>
<evidence type="ECO:0000256" key="3">
    <source>
        <dbReference type="ARBA" id="ARBA00022692"/>
    </source>
</evidence>
<dbReference type="InterPro" id="IPR001248">
    <property type="entry name" value="Pur-cyt_permease"/>
</dbReference>
<evidence type="ECO:0000256" key="2">
    <source>
        <dbReference type="ARBA" id="ARBA00008974"/>
    </source>
</evidence>
<protein>
    <submittedName>
        <fullName evidence="7">Cytosine permease</fullName>
    </submittedName>
</protein>
<feature type="transmembrane region" description="Helical" evidence="6">
    <location>
        <begin position="163"/>
        <end position="182"/>
    </location>
</feature>
<dbReference type="Gene3D" id="1.10.4160.10">
    <property type="entry name" value="Hydantoin permease"/>
    <property type="match status" value="1"/>
</dbReference>
<sequence>MADSLAYDADSRTPVDPAEAVSGFQIGIVLIGISITLPLMYSAGELAQGMGLRSAITATLLGALALSLMSIPAAIVGASTRLSSYMIIEHTFGYVGAKFINFGFGVFLLGWYAVTAELFGRTLFLAASELTTLALPEWSYTVLSSLIVTVTTIYGFKAIDRLALVAVPFLLLSLAGVVMLSLRQVAFTELLDLPGSGAIDMPTGISAVIGAAIVGVVLTPDLTRYARTTGDCVVASFVGQGGGMCIAYIVGMIPVLVWGELEPMTYMLLMGFGGLALAVLVFATWTTNVINLYSTALASRASVPLGDYRSVVIVMGIVGTAAAIVGISDQLIDFLILMGLLVPPIAGIYFADFYVFGRRDFSANHLEQRPAIRFNAVAVALGAGLISAWLYYAGASVTSIGALDALLLSMLAYTLVEWLASRRKR</sequence>
<dbReference type="Proteomes" id="UP001626537">
    <property type="component" value="Chromosome"/>
</dbReference>
<feature type="transmembrane region" description="Helical" evidence="6">
    <location>
        <begin position="91"/>
        <end position="114"/>
    </location>
</feature>